<dbReference type="KEGG" id="aft:BBF96_03255"/>
<sequence>MAENLISWPDYFPKGCPPDTARRDEVVVYRGIRNNNKVTAEDFIPLKILQPRRKFKGEDNCNACGISVFKDIKDLIKKRKSLPALKKKYPYIAIGTIKRNHGLILETYGGSHITWWVKPGVEPHTFFEVYMEDESNE</sequence>
<dbReference type="AlphaFoldDB" id="A0A3S9SW41"/>
<dbReference type="RefSeq" id="WP_127015813.1">
    <property type="nucleotide sequence ID" value="NZ_CP016379.1"/>
</dbReference>
<evidence type="ECO:0000313" key="1">
    <source>
        <dbReference type="EMBL" id="AZR72482.1"/>
    </source>
</evidence>
<accession>A0A3S9SW41</accession>
<name>A0A3S9SW41_9FIRM</name>
<reference evidence="1 2" key="1">
    <citation type="submission" date="2016-07" db="EMBL/GenBank/DDBJ databases">
        <title>Genome and transcriptome analysis of iron-reducing fermentative bacteria Anoxybacter fermentans.</title>
        <authorList>
            <person name="Zeng X."/>
            <person name="Shao Z."/>
        </authorList>
    </citation>
    <scope>NUCLEOTIDE SEQUENCE [LARGE SCALE GENOMIC DNA]</scope>
    <source>
        <strain evidence="1 2">DY22613</strain>
    </source>
</reference>
<proteinExistence type="predicted"/>
<protein>
    <submittedName>
        <fullName evidence="1">Uncharacterized protein</fullName>
    </submittedName>
</protein>
<gene>
    <name evidence="1" type="ORF">BBF96_03255</name>
</gene>
<dbReference type="OrthoDB" id="2112673at2"/>
<evidence type="ECO:0000313" key="2">
    <source>
        <dbReference type="Proteomes" id="UP000267250"/>
    </source>
</evidence>
<keyword evidence="2" id="KW-1185">Reference proteome</keyword>
<dbReference type="Proteomes" id="UP000267250">
    <property type="component" value="Chromosome"/>
</dbReference>
<dbReference type="EMBL" id="CP016379">
    <property type="protein sequence ID" value="AZR72482.1"/>
    <property type="molecule type" value="Genomic_DNA"/>
</dbReference>
<organism evidence="1 2">
    <name type="scientific">Anoxybacter fermentans</name>
    <dbReference type="NCBI Taxonomy" id="1323375"/>
    <lineage>
        <taxon>Bacteria</taxon>
        <taxon>Bacillati</taxon>
        <taxon>Bacillota</taxon>
        <taxon>Clostridia</taxon>
        <taxon>Halanaerobiales</taxon>
        <taxon>Anoxybacter</taxon>
    </lineage>
</organism>